<reference evidence="1 2" key="1">
    <citation type="submission" date="2020-07" db="EMBL/GenBank/DDBJ databases">
        <title>Sequencing the genomes of 1000 actinobacteria strains.</title>
        <authorList>
            <person name="Klenk H.-P."/>
        </authorList>
    </citation>
    <scope>NUCLEOTIDE SEQUENCE [LARGE SCALE GENOMIC DNA]</scope>
    <source>
        <strain evidence="1 2">DSM 7487</strain>
    </source>
</reference>
<proteinExistence type="predicted"/>
<sequence length="831" mass="88434">MTDRRQLLQQHSTLNGIDHAEPVPPVGDGPATEVRVTFVNPLAVTPTPGQVRVDGGDRIPTLGVTAVEPTEDPRTALVRLARAGDRSTYTLRLVASPLDDTPPPWVDPVLASVSVALHLACLTGCQDAPACVPEPPAEPRLDYLARDWESLRAVLLDRLAVLQPQWTTRNPADVRTTLVELLAELGDRAAYQQDVVATEAYLGTARRRISVRRHARLVGYRMSDGTNARTWVRLIVPADVAPIRGGTVEVLPAGTRFLTGTPDAPTSVELGAAADHRARLGGALEFRAMTGLAVVAGAHTAMRFHTWSGSRPCLPAGCTAATLTGHLPDLAPGQVLVLAEHRDAGGPRHTREDADPARRQAVRLTGVVASRGGAPLTDPLTGETITEITWHPGDALTSPFVVAGERLADDGGVEPYDDGALAFGNVVLADHGSERRVVLGPVPAQGPVRFALPPPGPLTQVARRVVTTPTGRRVEQPFDPDGPAADALTGDPRLALPDVVVDGERSLPWTVTWDLLSSGTQRHVVVEVDDDGMGRLRFGRTDDGLPPGGRPPDPGHRFDVTFRTGNGVVGNVGAGAIRTLLDDGSASATLRAELGRCRVENPLPAVGGTEPETIEEVRQRAPFAVRVQERAVTATDYADRAATYRLGGHPAVQRATATVRWTGSWHAVVVAVDPAGGTVPDDAFLAGVAEHLDVVRMAGHEVRVVAAQYAALEVSLALHVDPEHRRDLVSAAVLALVSARRLPDGRLGLFHPDRLTFGTSVYLGPLLAAVQAVPGVARVEATRFSRYRQPGTDARAAGRIEIGPYEIARLDDDPNHPERGRFVLEEPVGGR</sequence>
<evidence type="ECO:0000313" key="1">
    <source>
        <dbReference type="EMBL" id="NYD24673.1"/>
    </source>
</evidence>
<evidence type="ECO:0000313" key="2">
    <source>
        <dbReference type="Proteomes" id="UP000521922"/>
    </source>
</evidence>
<dbReference type="Proteomes" id="UP000521922">
    <property type="component" value="Unassembled WGS sequence"/>
</dbReference>
<accession>A0A7Y9DQ70</accession>
<protein>
    <recommendedName>
        <fullName evidence="3">Baseplate assembly protein</fullName>
    </recommendedName>
</protein>
<keyword evidence="2" id="KW-1185">Reference proteome</keyword>
<organism evidence="1 2">
    <name type="scientific">Kineococcus aurantiacus</name>
    <dbReference type="NCBI Taxonomy" id="37633"/>
    <lineage>
        <taxon>Bacteria</taxon>
        <taxon>Bacillati</taxon>
        <taxon>Actinomycetota</taxon>
        <taxon>Actinomycetes</taxon>
        <taxon>Kineosporiales</taxon>
        <taxon>Kineosporiaceae</taxon>
        <taxon>Kineococcus</taxon>
    </lineage>
</organism>
<dbReference type="AlphaFoldDB" id="A0A7Y9DQ70"/>
<evidence type="ECO:0008006" key="3">
    <source>
        <dbReference type="Google" id="ProtNLM"/>
    </source>
</evidence>
<dbReference type="RefSeq" id="WP_179755219.1">
    <property type="nucleotide sequence ID" value="NZ_BAAAGN010000013.1"/>
</dbReference>
<dbReference type="EMBL" id="JACCBB010000001">
    <property type="protein sequence ID" value="NYD24673.1"/>
    <property type="molecule type" value="Genomic_DNA"/>
</dbReference>
<name>A0A7Y9DQ70_9ACTN</name>
<gene>
    <name evidence="1" type="ORF">BJ968_004213</name>
</gene>
<comment type="caution">
    <text evidence="1">The sequence shown here is derived from an EMBL/GenBank/DDBJ whole genome shotgun (WGS) entry which is preliminary data.</text>
</comment>